<dbReference type="OrthoDB" id="9769023at2"/>
<keyword evidence="3" id="KW-1185">Reference proteome</keyword>
<dbReference type="PROSITE" id="PS51257">
    <property type="entry name" value="PROKAR_LIPOPROTEIN"/>
    <property type="match status" value="1"/>
</dbReference>
<feature type="signal peptide" evidence="1">
    <location>
        <begin position="1"/>
        <end position="24"/>
    </location>
</feature>
<evidence type="ECO:0000313" key="3">
    <source>
        <dbReference type="Proteomes" id="UP000427769"/>
    </source>
</evidence>
<gene>
    <name evidence="2" type="ORF">DSCW_57360</name>
</gene>
<keyword evidence="1" id="KW-0732">Signal</keyword>
<reference evidence="2 3" key="1">
    <citation type="submission" date="2019-11" db="EMBL/GenBank/DDBJ databases">
        <title>Comparative genomics of hydrocarbon-degrading Desulfosarcina strains.</title>
        <authorList>
            <person name="Watanabe M."/>
            <person name="Kojima H."/>
            <person name="Fukui M."/>
        </authorList>
    </citation>
    <scope>NUCLEOTIDE SEQUENCE [LARGE SCALE GENOMIC DNA]</scope>
    <source>
        <strain evidence="2 3">PP31</strain>
    </source>
</reference>
<evidence type="ECO:0000313" key="2">
    <source>
        <dbReference type="EMBL" id="BBO78319.1"/>
    </source>
</evidence>
<proteinExistence type="predicted"/>
<dbReference type="KEGG" id="dwd:DSCW_57360"/>
<feature type="chain" id="PRO_5024270761" description="Lipoprotein" evidence="1">
    <location>
        <begin position="25"/>
        <end position="425"/>
    </location>
</feature>
<dbReference type="Proteomes" id="UP000427769">
    <property type="component" value="Chromosome"/>
</dbReference>
<dbReference type="SUPFAM" id="SSF48452">
    <property type="entry name" value="TPR-like"/>
    <property type="match status" value="1"/>
</dbReference>
<accession>A0A5K7ZDQ5</accession>
<dbReference type="EMBL" id="AP021875">
    <property type="protein sequence ID" value="BBO78319.1"/>
    <property type="molecule type" value="Genomic_DNA"/>
</dbReference>
<dbReference type="AlphaFoldDB" id="A0A5K7ZDQ5"/>
<protein>
    <recommendedName>
        <fullName evidence="4">Lipoprotein</fullName>
    </recommendedName>
</protein>
<evidence type="ECO:0008006" key="4">
    <source>
        <dbReference type="Google" id="ProtNLM"/>
    </source>
</evidence>
<dbReference type="InterPro" id="IPR011990">
    <property type="entry name" value="TPR-like_helical_dom_sf"/>
</dbReference>
<dbReference type="Gene3D" id="1.25.40.10">
    <property type="entry name" value="Tetratricopeptide repeat domain"/>
    <property type="match status" value="1"/>
</dbReference>
<organism evidence="2 3">
    <name type="scientific">Desulfosarcina widdelii</name>
    <dbReference type="NCBI Taxonomy" id="947919"/>
    <lineage>
        <taxon>Bacteria</taxon>
        <taxon>Pseudomonadati</taxon>
        <taxon>Thermodesulfobacteriota</taxon>
        <taxon>Desulfobacteria</taxon>
        <taxon>Desulfobacterales</taxon>
        <taxon>Desulfosarcinaceae</taxon>
        <taxon>Desulfosarcina</taxon>
    </lineage>
</organism>
<name>A0A5K7ZDQ5_9BACT</name>
<sequence length="425" mass="47468">MSRAGFSFRLAVLAFCLFMTGGCAGGPLKHARDAFFIDGDPNAAVQSLEDEHPAGLSALLLFMEKGMLLHRAGRFSESIAELRQASNLMEKQDRLSVSQQAASILVNDWMTEYKGEYCERLWVHTYLMIDYLMIDRYEDALVEAKQALKIIDAYPEALSEAYFSLALIGLCYELLDEYNDAYILYERMARSMPDPEPVREALFRMGRLSGIEPDDSQASIYRASDEDHRPFSEAEGEAILFVGTGNGPVKVSGDILLPPGIRISRPRYENRSTVSDFVAVDAGDRRLSATTVGTDLNRVARISLTRRAKTIIAKEAARVFAKEAIAQQVEKEDDPFASFMTRLILMAMEEADTRSWQTLPARNTLLRLRLEPGVHHLAVRFEGSGIGHRIDLPPFTIHGGERVFFVVSATDRFAAVYGGISSDFR</sequence>
<dbReference type="RefSeq" id="WP_155306965.1">
    <property type="nucleotide sequence ID" value="NZ_AP021875.1"/>
</dbReference>
<evidence type="ECO:0000256" key="1">
    <source>
        <dbReference type="SAM" id="SignalP"/>
    </source>
</evidence>